<dbReference type="Gene3D" id="3.20.20.10">
    <property type="entry name" value="Alanine racemase"/>
    <property type="match status" value="1"/>
</dbReference>
<proteinExistence type="predicted"/>
<dbReference type="GO" id="GO:0008784">
    <property type="term" value="F:alanine racemase activity"/>
    <property type="evidence" value="ECO:0007669"/>
    <property type="project" value="InterPro"/>
</dbReference>
<dbReference type="SMART" id="SM01005">
    <property type="entry name" value="Ala_racemase_C"/>
    <property type="match status" value="1"/>
</dbReference>
<keyword evidence="3" id="KW-0413">Isomerase</keyword>
<dbReference type="InterPro" id="IPR000821">
    <property type="entry name" value="Ala_racemase"/>
</dbReference>
<evidence type="ECO:0000256" key="3">
    <source>
        <dbReference type="ARBA" id="ARBA00023235"/>
    </source>
</evidence>
<dbReference type="InterPro" id="IPR001608">
    <property type="entry name" value="Ala_racemase_N"/>
</dbReference>
<dbReference type="OrthoDB" id="9813814at2"/>
<dbReference type="InterPro" id="IPR029066">
    <property type="entry name" value="PLP-binding_barrel"/>
</dbReference>
<evidence type="ECO:0000256" key="2">
    <source>
        <dbReference type="ARBA" id="ARBA00022898"/>
    </source>
</evidence>
<dbReference type="GO" id="GO:0030632">
    <property type="term" value="P:D-alanine biosynthetic process"/>
    <property type="evidence" value="ECO:0007669"/>
    <property type="project" value="TreeGrafter"/>
</dbReference>
<keyword evidence="2 4" id="KW-0663">Pyridoxal phosphate</keyword>
<dbReference type="Pfam" id="PF01168">
    <property type="entry name" value="Ala_racemase_N"/>
    <property type="match status" value="1"/>
</dbReference>
<dbReference type="Gene3D" id="2.40.37.10">
    <property type="entry name" value="Lyase, Ornithine Decarboxylase, Chain A, domain 1"/>
    <property type="match status" value="1"/>
</dbReference>
<feature type="domain" description="Alanine racemase C-terminal" evidence="5">
    <location>
        <begin position="226"/>
        <end position="347"/>
    </location>
</feature>
<dbReference type="SUPFAM" id="SSF50621">
    <property type="entry name" value="Alanine racemase C-terminal domain-like"/>
    <property type="match status" value="1"/>
</dbReference>
<dbReference type="GO" id="GO:0005829">
    <property type="term" value="C:cytosol"/>
    <property type="evidence" value="ECO:0007669"/>
    <property type="project" value="TreeGrafter"/>
</dbReference>
<dbReference type="GO" id="GO:0030170">
    <property type="term" value="F:pyridoxal phosphate binding"/>
    <property type="evidence" value="ECO:0007669"/>
    <property type="project" value="TreeGrafter"/>
</dbReference>
<evidence type="ECO:0000313" key="6">
    <source>
        <dbReference type="EMBL" id="SHJ99444.1"/>
    </source>
</evidence>
<feature type="modified residue" description="N6-(pyridoxal phosphate)lysine" evidence="4">
    <location>
        <position position="34"/>
    </location>
</feature>
<dbReference type="Pfam" id="PF00842">
    <property type="entry name" value="Ala_racemase_C"/>
    <property type="match status" value="1"/>
</dbReference>
<dbReference type="PANTHER" id="PTHR30511">
    <property type="entry name" value="ALANINE RACEMASE"/>
    <property type="match status" value="1"/>
</dbReference>
<dbReference type="STRING" id="1121302.SAMN02745163_03024"/>
<accession>A0A1M6NV03</accession>
<dbReference type="PANTHER" id="PTHR30511:SF0">
    <property type="entry name" value="ALANINE RACEMASE, CATABOLIC-RELATED"/>
    <property type="match status" value="1"/>
</dbReference>
<dbReference type="RefSeq" id="WP_072989528.1">
    <property type="nucleotide sequence ID" value="NZ_FQZB01000012.1"/>
</dbReference>
<dbReference type="Proteomes" id="UP000184310">
    <property type="component" value="Unassembled WGS sequence"/>
</dbReference>
<evidence type="ECO:0000256" key="4">
    <source>
        <dbReference type="PIRSR" id="PIRSR600821-50"/>
    </source>
</evidence>
<evidence type="ECO:0000259" key="5">
    <source>
        <dbReference type="SMART" id="SM01005"/>
    </source>
</evidence>
<evidence type="ECO:0000256" key="1">
    <source>
        <dbReference type="ARBA" id="ARBA00001933"/>
    </source>
</evidence>
<dbReference type="EMBL" id="FQZB01000012">
    <property type="protein sequence ID" value="SHJ99444.1"/>
    <property type="molecule type" value="Genomic_DNA"/>
</dbReference>
<protein>
    <submittedName>
        <fullName evidence="6">Alanine racemase</fullName>
    </submittedName>
</protein>
<gene>
    <name evidence="6" type="ORF">SAMN02745163_03024</name>
</gene>
<dbReference type="PROSITE" id="PS00395">
    <property type="entry name" value="ALANINE_RACEMASE"/>
    <property type="match status" value="1"/>
</dbReference>
<dbReference type="InterPro" id="IPR020622">
    <property type="entry name" value="Ala_racemase_pyridoxalP-BS"/>
</dbReference>
<name>A0A1M6NV03_9CLOT</name>
<evidence type="ECO:0000313" key="7">
    <source>
        <dbReference type="Proteomes" id="UP000184310"/>
    </source>
</evidence>
<dbReference type="InterPro" id="IPR011079">
    <property type="entry name" value="Ala_racemase_C"/>
</dbReference>
<dbReference type="SUPFAM" id="SSF51419">
    <property type="entry name" value="PLP-binding barrel"/>
    <property type="match status" value="1"/>
</dbReference>
<dbReference type="AlphaFoldDB" id="A0A1M6NV03"/>
<sequence length="352" mass="40377">MKNFWCEVDLDKIQHNVDLIKGLSNKKKFMAVLKGNAYGLGIEKIAEFLEDKVDYFAVADLTEARRINTEKEILLLSPLVSKEDFAVDMENLIYTVDNEELLESLDKEKTYKIHIYVDTGMSRMGIKLENLDKVIENINSNFKNIIIDGIYSHLHNTKDVKYTLKQIESFKKVTLKYKDSIQNIHLLNSSGLLKEDVRKAVDFTNLVRCGNVIYGYDGFSVGFKKVYSFKAKAVNKHKVKKGSFVGYSLAYKAKRNMTIGVLGFGNIEHFGFSKDVKHNVFYDLLKVIYNHIKFRPVIFKGNTGVKILGRPNMNVTLIDFDNFSMEDVFTVDISPILADSAIEKVYKREINE</sequence>
<organism evidence="6 7">
    <name type="scientific">Clostridium cavendishii DSM 21758</name>
    <dbReference type="NCBI Taxonomy" id="1121302"/>
    <lineage>
        <taxon>Bacteria</taxon>
        <taxon>Bacillati</taxon>
        <taxon>Bacillota</taxon>
        <taxon>Clostridia</taxon>
        <taxon>Eubacteriales</taxon>
        <taxon>Clostridiaceae</taxon>
        <taxon>Clostridium</taxon>
    </lineage>
</organism>
<reference evidence="6 7" key="1">
    <citation type="submission" date="2016-11" db="EMBL/GenBank/DDBJ databases">
        <authorList>
            <person name="Jaros S."/>
            <person name="Januszkiewicz K."/>
            <person name="Wedrychowicz H."/>
        </authorList>
    </citation>
    <scope>NUCLEOTIDE SEQUENCE [LARGE SCALE GENOMIC DNA]</scope>
    <source>
        <strain evidence="6 7">DSM 21758</strain>
    </source>
</reference>
<comment type="cofactor">
    <cofactor evidence="1 4">
        <name>pyridoxal 5'-phosphate</name>
        <dbReference type="ChEBI" id="CHEBI:597326"/>
    </cofactor>
</comment>
<dbReference type="PRINTS" id="PR00992">
    <property type="entry name" value="ALARACEMASE"/>
</dbReference>
<keyword evidence="7" id="KW-1185">Reference proteome</keyword>
<dbReference type="InterPro" id="IPR009006">
    <property type="entry name" value="Ala_racemase/Decarboxylase_C"/>
</dbReference>